<dbReference type="Proteomes" id="UP000033035">
    <property type="component" value="Unassembled WGS sequence"/>
</dbReference>
<evidence type="ECO:0000313" key="1">
    <source>
        <dbReference type="EMBL" id="KKB49150.1"/>
    </source>
</evidence>
<organism evidence="1 2">
    <name type="scientific">Parabacteroides gordonii MS-1 = DSM 23371</name>
    <dbReference type="NCBI Taxonomy" id="1203610"/>
    <lineage>
        <taxon>Bacteria</taxon>
        <taxon>Pseudomonadati</taxon>
        <taxon>Bacteroidota</taxon>
        <taxon>Bacteroidia</taxon>
        <taxon>Bacteroidales</taxon>
        <taxon>Tannerellaceae</taxon>
        <taxon>Parabacteroides</taxon>
    </lineage>
</organism>
<comment type="caution">
    <text evidence="1">The sequence shown here is derived from an EMBL/GenBank/DDBJ whole genome shotgun (WGS) entry which is preliminary data.</text>
</comment>
<dbReference type="AlphaFoldDB" id="A0A0F5IV84"/>
<dbReference type="STRING" id="1203610.HMPREF1536_04214"/>
<dbReference type="EMBL" id="AQHW01000025">
    <property type="protein sequence ID" value="KKB49150.1"/>
    <property type="molecule type" value="Genomic_DNA"/>
</dbReference>
<keyword evidence="2" id="KW-1185">Reference proteome</keyword>
<sequence>MKKINIVNDNQELIKKESVSFLCRKRHTIKMIDFYPLSGAKVATFNE</sequence>
<gene>
    <name evidence="1" type="ORF">HMPREF1536_04214</name>
</gene>
<reference evidence="1 2" key="1">
    <citation type="submission" date="2013-04" db="EMBL/GenBank/DDBJ databases">
        <title>The Genome Sequence of Parabacteroides gordonii DSM 23371.</title>
        <authorList>
            <consortium name="The Broad Institute Genomics Platform"/>
            <person name="Earl A."/>
            <person name="Ward D."/>
            <person name="Feldgarden M."/>
            <person name="Gevers D."/>
            <person name="Martens E."/>
            <person name="Sakamoto M."/>
            <person name="Benno Y."/>
            <person name="Suzuki N."/>
            <person name="Matsunaga N."/>
            <person name="Koshihara K."/>
            <person name="Seki M."/>
            <person name="Komiya H."/>
            <person name="Walker B."/>
            <person name="Young S."/>
            <person name="Zeng Q."/>
            <person name="Gargeya S."/>
            <person name="Fitzgerald M."/>
            <person name="Haas B."/>
            <person name="Abouelleil A."/>
            <person name="Allen A.W."/>
            <person name="Alvarado L."/>
            <person name="Arachchi H.M."/>
            <person name="Berlin A.M."/>
            <person name="Chapman S.B."/>
            <person name="Gainer-Dewar J."/>
            <person name="Goldberg J."/>
            <person name="Griggs A."/>
            <person name="Gujja S."/>
            <person name="Hansen M."/>
            <person name="Howarth C."/>
            <person name="Imamovic A."/>
            <person name="Ireland A."/>
            <person name="Larimer J."/>
            <person name="McCowan C."/>
            <person name="Murphy C."/>
            <person name="Pearson M."/>
            <person name="Poon T.W."/>
            <person name="Priest M."/>
            <person name="Roberts A."/>
            <person name="Saif S."/>
            <person name="Shea T."/>
            <person name="Sisk P."/>
            <person name="Sykes S."/>
            <person name="Wortman J."/>
            <person name="Nusbaum C."/>
            <person name="Birren B."/>
        </authorList>
    </citation>
    <scope>NUCLEOTIDE SEQUENCE [LARGE SCALE GENOMIC DNA]</scope>
    <source>
        <strain evidence="1 2">MS-1</strain>
    </source>
</reference>
<proteinExistence type="predicted"/>
<name>A0A0F5IV84_9BACT</name>
<dbReference type="PATRIC" id="fig|1203610.3.peg.4288"/>
<dbReference type="HOGENOM" id="CLU_207910_0_0_10"/>
<protein>
    <submittedName>
        <fullName evidence="1">Uncharacterized protein</fullName>
    </submittedName>
</protein>
<evidence type="ECO:0000313" key="2">
    <source>
        <dbReference type="Proteomes" id="UP000033035"/>
    </source>
</evidence>
<accession>A0A0F5IV84</accession>